<evidence type="ECO:0000313" key="2">
    <source>
        <dbReference type="Proteomes" id="UP000006765"/>
    </source>
</evidence>
<protein>
    <submittedName>
        <fullName evidence="1">Uncharacterized protein</fullName>
    </submittedName>
</protein>
<name>K2HAD1_9RHOB</name>
<proteinExistence type="predicted"/>
<accession>K2HAD1</accession>
<dbReference type="Proteomes" id="UP000006765">
    <property type="component" value="Unassembled WGS sequence"/>
</dbReference>
<keyword evidence="2" id="KW-1185">Reference proteome</keyword>
<sequence>MTPHWLLRMRRWAQNPPAPRNVRLVLLLLAFIAALYLVERVWGWPDWLTPDRTGRIPR</sequence>
<dbReference type="STRING" id="1231392.OCGS_2324"/>
<dbReference type="RefSeq" id="WP_007427476.1">
    <property type="nucleotide sequence ID" value="NZ_AMGO01000052.1"/>
</dbReference>
<reference evidence="1 2" key="1">
    <citation type="journal article" date="2012" name="J. Bacteriol.">
        <title>Draft Genome Sequence of Oceaniovalibus guishaninsula JLT2003T.</title>
        <authorList>
            <person name="Tang K."/>
            <person name="Liu K."/>
            <person name="Jiao N."/>
        </authorList>
    </citation>
    <scope>NUCLEOTIDE SEQUENCE [LARGE SCALE GENOMIC DNA]</scope>
    <source>
        <strain evidence="1 2">JLT2003</strain>
    </source>
</reference>
<comment type="caution">
    <text evidence="1">The sequence shown here is derived from an EMBL/GenBank/DDBJ whole genome shotgun (WGS) entry which is preliminary data.</text>
</comment>
<dbReference type="AlphaFoldDB" id="K2HAD1"/>
<organism evidence="1 2">
    <name type="scientific">Oceaniovalibus guishaninsula JLT2003</name>
    <dbReference type="NCBI Taxonomy" id="1231392"/>
    <lineage>
        <taxon>Bacteria</taxon>
        <taxon>Pseudomonadati</taxon>
        <taxon>Pseudomonadota</taxon>
        <taxon>Alphaproteobacteria</taxon>
        <taxon>Rhodobacterales</taxon>
        <taxon>Roseobacteraceae</taxon>
        <taxon>Oceaniovalibus</taxon>
    </lineage>
</organism>
<gene>
    <name evidence="1" type="ORF">OCGS_2324</name>
</gene>
<evidence type="ECO:0000313" key="1">
    <source>
        <dbReference type="EMBL" id="EKE43592.1"/>
    </source>
</evidence>
<dbReference type="EMBL" id="AMGO01000052">
    <property type="protein sequence ID" value="EKE43592.1"/>
    <property type="molecule type" value="Genomic_DNA"/>
</dbReference>